<evidence type="ECO:0008006" key="4">
    <source>
        <dbReference type="Google" id="ProtNLM"/>
    </source>
</evidence>
<protein>
    <recommendedName>
        <fullName evidence="4">Potassium channel domain-containing protein</fullName>
    </recommendedName>
</protein>
<gene>
    <name evidence="2" type="ORF">PEVE_00004985</name>
</gene>
<name>A0ABN8QH52_9CNID</name>
<keyword evidence="1" id="KW-0812">Transmembrane</keyword>
<feature type="transmembrane region" description="Helical" evidence="1">
    <location>
        <begin position="135"/>
        <end position="156"/>
    </location>
</feature>
<accession>A0ABN8QH52</accession>
<proteinExistence type="predicted"/>
<feature type="transmembrane region" description="Helical" evidence="1">
    <location>
        <begin position="92"/>
        <end position="114"/>
    </location>
</feature>
<reference evidence="2 3" key="1">
    <citation type="submission" date="2022-05" db="EMBL/GenBank/DDBJ databases">
        <authorList>
            <consortium name="Genoscope - CEA"/>
            <person name="William W."/>
        </authorList>
    </citation>
    <scope>NUCLEOTIDE SEQUENCE [LARGE SCALE GENOMIC DNA]</scope>
</reference>
<keyword evidence="1" id="KW-1133">Transmembrane helix</keyword>
<evidence type="ECO:0000256" key="1">
    <source>
        <dbReference type="SAM" id="Phobius"/>
    </source>
</evidence>
<organism evidence="2 3">
    <name type="scientific">Porites evermanni</name>
    <dbReference type="NCBI Taxonomy" id="104178"/>
    <lineage>
        <taxon>Eukaryota</taxon>
        <taxon>Metazoa</taxon>
        <taxon>Cnidaria</taxon>
        <taxon>Anthozoa</taxon>
        <taxon>Hexacorallia</taxon>
        <taxon>Scleractinia</taxon>
        <taxon>Fungiina</taxon>
        <taxon>Poritidae</taxon>
        <taxon>Porites</taxon>
    </lineage>
</organism>
<evidence type="ECO:0000313" key="3">
    <source>
        <dbReference type="Proteomes" id="UP001159427"/>
    </source>
</evidence>
<dbReference type="Gene3D" id="1.10.287.70">
    <property type="match status" value="1"/>
</dbReference>
<dbReference type="EMBL" id="CALNXI010001314">
    <property type="protein sequence ID" value="CAH3164510.1"/>
    <property type="molecule type" value="Genomic_DNA"/>
</dbReference>
<dbReference type="Proteomes" id="UP001159427">
    <property type="component" value="Unassembled WGS sequence"/>
</dbReference>
<sequence>MIEKLDETAHQRMRRMLKDLRNEVEFKYNMTDNEFNSFVKIAAEEMKAKEELDWNFFNSCNFVVATLTTIGKPQITHGSYFSLFIQNRTLSAASFFLLMKSLWELLAIGVRSLVVKTETILLKRTEPRHVKLKTICVSGCIIVFQHLMLASLSTSFTEN</sequence>
<keyword evidence="1" id="KW-0472">Membrane</keyword>
<evidence type="ECO:0000313" key="2">
    <source>
        <dbReference type="EMBL" id="CAH3164510.1"/>
    </source>
</evidence>
<comment type="caution">
    <text evidence="2">The sequence shown here is derived from an EMBL/GenBank/DDBJ whole genome shotgun (WGS) entry which is preliminary data.</text>
</comment>
<keyword evidence="3" id="KW-1185">Reference proteome</keyword>